<keyword evidence="3" id="KW-1185">Reference proteome</keyword>
<organism evidence="2 3">
    <name type="scientific">Gossypium armourianum</name>
    <dbReference type="NCBI Taxonomy" id="34283"/>
    <lineage>
        <taxon>Eukaryota</taxon>
        <taxon>Viridiplantae</taxon>
        <taxon>Streptophyta</taxon>
        <taxon>Embryophyta</taxon>
        <taxon>Tracheophyta</taxon>
        <taxon>Spermatophyta</taxon>
        <taxon>Magnoliopsida</taxon>
        <taxon>eudicotyledons</taxon>
        <taxon>Gunneridae</taxon>
        <taxon>Pentapetalae</taxon>
        <taxon>rosids</taxon>
        <taxon>malvids</taxon>
        <taxon>Malvales</taxon>
        <taxon>Malvaceae</taxon>
        <taxon>Malvoideae</taxon>
        <taxon>Gossypium</taxon>
    </lineage>
</organism>
<accession>A0A7J9JFM5</accession>
<feature type="compositionally biased region" description="Polar residues" evidence="1">
    <location>
        <begin position="18"/>
        <end position="28"/>
    </location>
</feature>
<dbReference type="Proteomes" id="UP000593575">
    <property type="component" value="Unassembled WGS sequence"/>
</dbReference>
<evidence type="ECO:0000313" key="3">
    <source>
        <dbReference type="Proteomes" id="UP000593575"/>
    </source>
</evidence>
<sequence>MPAQSRKVKKVGDLMTGESATEASVNGGRNYNGPKVAKLLVRWKAKKASFRGPQAISGIPL</sequence>
<reference evidence="2 3" key="1">
    <citation type="journal article" date="2019" name="Genome Biol. Evol.">
        <title>Insights into the evolution of the New World diploid cottons (Gossypium, subgenus Houzingenia) based on genome sequencing.</title>
        <authorList>
            <person name="Grover C.E."/>
            <person name="Arick M.A. 2nd"/>
            <person name="Thrash A."/>
            <person name="Conover J.L."/>
            <person name="Sanders W.S."/>
            <person name="Peterson D.G."/>
            <person name="Frelichowski J.E."/>
            <person name="Scheffler J.A."/>
            <person name="Scheffler B.E."/>
            <person name="Wendel J.F."/>
        </authorList>
    </citation>
    <scope>NUCLEOTIDE SEQUENCE [LARGE SCALE GENOMIC DNA]</scope>
    <source>
        <strain evidence="2">6</strain>
        <tissue evidence="2">Leaf</tissue>
    </source>
</reference>
<name>A0A7J9JFM5_9ROSI</name>
<comment type="caution">
    <text evidence="2">The sequence shown here is derived from an EMBL/GenBank/DDBJ whole genome shotgun (WGS) entry which is preliminary data.</text>
</comment>
<feature type="region of interest" description="Disordered" evidence="1">
    <location>
        <begin position="1"/>
        <end position="28"/>
    </location>
</feature>
<gene>
    <name evidence="2" type="ORF">Goarm_017543</name>
</gene>
<protein>
    <submittedName>
        <fullName evidence="2">Uncharacterized protein</fullName>
    </submittedName>
</protein>
<evidence type="ECO:0000313" key="2">
    <source>
        <dbReference type="EMBL" id="MBA0833216.1"/>
    </source>
</evidence>
<proteinExistence type="predicted"/>
<dbReference type="AlphaFoldDB" id="A0A7J9JFM5"/>
<dbReference type="EMBL" id="JABFAE010000007">
    <property type="protein sequence ID" value="MBA0833216.1"/>
    <property type="molecule type" value="Genomic_DNA"/>
</dbReference>
<evidence type="ECO:0000256" key="1">
    <source>
        <dbReference type="SAM" id="MobiDB-lite"/>
    </source>
</evidence>